<evidence type="ECO:0000313" key="20">
    <source>
        <dbReference type="Proteomes" id="UP001524642"/>
    </source>
</evidence>
<dbReference type="InterPro" id="IPR003439">
    <property type="entry name" value="ABC_transporter-like_ATP-bd"/>
</dbReference>
<dbReference type="GO" id="GO:0005524">
    <property type="term" value="F:ATP binding"/>
    <property type="evidence" value="ECO:0007669"/>
    <property type="project" value="UniProtKB-KW"/>
</dbReference>
<evidence type="ECO:0000256" key="13">
    <source>
        <dbReference type="ARBA" id="ARBA00038416"/>
    </source>
</evidence>
<dbReference type="PROSITE" id="PS00211">
    <property type="entry name" value="ABC_TRANSPORTER_1"/>
    <property type="match status" value="1"/>
</dbReference>
<dbReference type="EC" id="7.4.2.10" evidence="14"/>
<organism evidence="19 20">
    <name type="scientific">Roseomonas populi</name>
    <dbReference type="NCBI Taxonomy" id="3121582"/>
    <lineage>
        <taxon>Bacteria</taxon>
        <taxon>Pseudomonadati</taxon>
        <taxon>Pseudomonadota</taxon>
        <taxon>Alphaproteobacteria</taxon>
        <taxon>Acetobacterales</taxon>
        <taxon>Roseomonadaceae</taxon>
        <taxon>Roseomonas</taxon>
    </lineage>
</organism>
<comment type="subcellular location">
    <subcellularLocation>
        <location evidence="1">Cell inner membrane</location>
        <topology evidence="1">Peripheral membrane protein</topology>
    </subcellularLocation>
</comment>
<dbReference type="PROSITE" id="PS50893">
    <property type="entry name" value="ABC_TRANSPORTER_2"/>
    <property type="match status" value="1"/>
</dbReference>
<dbReference type="NCBIfam" id="TIGR01727">
    <property type="entry name" value="oligo_HPY"/>
    <property type="match status" value="1"/>
</dbReference>
<comment type="similarity">
    <text evidence="13">Belongs to the ABC transporter superfamily. Glutathione importer (TC 3.A.1.5.11) family.</text>
</comment>
<sequence>MLPVGWRDSRGGGGRRRAGRGMTEAAATLEPLPDIGGPAQPLLTVRGLTKHFPLKSGFFGRGAGVVQAVDSLDFEVRKGETLGIVGESGCGKSTTSRLVMALMQPTAGEVVFDGRAVGGRELPLKEYRRQVQMVFQDSYASLNPRLTIEESIAFSPEVHGLARHDARARARDLLAAVGLNPDGFARRYPHELSGGQRQRVNIARALALRPRLVILDEPVSALDKSVEAQVLNLLQDLKAEFGLTYIFISHDLNVVQYMSDRVLVMYLGKVAEVGPVEAIYAAAAHPYTAALLASRPSMDPDLRRTEPPLTGDPPNPINPPAGCRFHTRCGFAEPLCSATVPPLHAAPAGQQAACLMVVPESGHSRAPKVAA</sequence>
<evidence type="ECO:0000256" key="2">
    <source>
        <dbReference type="ARBA" id="ARBA00011469"/>
    </source>
</evidence>
<dbReference type="EMBL" id="JANJOU010000034">
    <property type="protein sequence ID" value="MCR0985429.1"/>
    <property type="molecule type" value="Genomic_DNA"/>
</dbReference>
<keyword evidence="4" id="KW-1003">Cell membrane</keyword>
<keyword evidence="20" id="KW-1185">Reference proteome</keyword>
<evidence type="ECO:0000256" key="7">
    <source>
        <dbReference type="ARBA" id="ARBA00022741"/>
    </source>
</evidence>
<feature type="region of interest" description="Disordered" evidence="17">
    <location>
        <begin position="297"/>
        <end position="316"/>
    </location>
</feature>
<dbReference type="InterPro" id="IPR013563">
    <property type="entry name" value="Oligopep_ABC_C"/>
</dbReference>
<keyword evidence="5" id="KW-0997">Cell inner membrane</keyword>
<dbReference type="Gene3D" id="3.40.50.300">
    <property type="entry name" value="P-loop containing nucleotide triphosphate hydrolases"/>
    <property type="match status" value="1"/>
</dbReference>
<gene>
    <name evidence="19" type="ORF">NRP21_25590</name>
</gene>
<keyword evidence="7" id="KW-0547">Nucleotide-binding</keyword>
<dbReference type="PANTHER" id="PTHR43776:SF15">
    <property type="entry name" value="GLUTATHIONE IMPORT ATP-BINDING PROTEIN GSIA"/>
    <property type="match status" value="1"/>
</dbReference>
<dbReference type="SUPFAM" id="SSF52540">
    <property type="entry name" value="P-loop containing nucleoside triphosphate hydrolases"/>
    <property type="match status" value="1"/>
</dbReference>
<dbReference type="PANTHER" id="PTHR43776">
    <property type="entry name" value="TRANSPORT ATP-BINDING PROTEIN"/>
    <property type="match status" value="1"/>
</dbReference>
<comment type="function">
    <text evidence="12">Part of the ABC transporter complex GsiABCD involved in glutathione import. Responsible for energy coupling to the transport system.</text>
</comment>
<evidence type="ECO:0000313" key="19">
    <source>
        <dbReference type="EMBL" id="MCR0985429.1"/>
    </source>
</evidence>
<proteinExistence type="inferred from homology"/>
<dbReference type="InterPro" id="IPR017871">
    <property type="entry name" value="ABC_transporter-like_CS"/>
</dbReference>
<evidence type="ECO:0000256" key="3">
    <source>
        <dbReference type="ARBA" id="ARBA00022448"/>
    </source>
</evidence>
<accession>A0ABT1XEM7</accession>
<dbReference type="InterPro" id="IPR027417">
    <property type="entry name" value="P-loop_NTPase"/>
</dbReference>
<evidence type="ECO:0000259" key="18">
    <source>
        <dbReference type="PROSITE" id="PS50893"/>
    </source>
</evidence>
<feature type="region of interest" description="Disordered" evidence="17">
    <location>
        <begin position="1"/>
        <end position="22"/>
    </location>
</feature>
<evidence type="ECO:0000256" key="9">
    <source>
        <dbReference type="ARBA" id="ARBA00022840"/>
    </source>
</evidence>
<dbReference type="InterPro" id="IPR003593">
    <property type="entry name" value="AAA+_ATPase"/>
</dbReference>
<reference evidence="19 20" key="1">
    <citation type="submission" date="2022-06" db="EMBL/GenBank/DDBJ databases">
        <title>Roseomonas CN29.</title>
        <authorList>
            <person name="Cheng Y."/>
            <person name="He X."/>
        </authorList>
    </citation>
    <scope>NUCLEOTIDE SEQUENCE [LARGE SCALE GENOMIC DNA]</scope>
    <source>
        <strain evidence="19 20">CN29</strain>
    </source>
</reference>
<dbReference type="SMART" id="SM00382">
    <property type="entry name" value="AAA"/>
    <property type="match status" value="1"/>
</dbReference>
<dbReference type="Pfam" id="PF00005">
    <property type="entry name" value="ABC_tran"/>
    <property type="match status" value="1"/>
</dbReference>
<name>A0ABT1XEM7_9PROT</name>
<evidence type="ECO:0000256" key="12">
    <source>
        <dbReference type="ARBA" id="ARBA00037530"/>
    </source>
</evidence>
<keyword evidence="6" id="KW-0677">Repeat</keyword>
<evidence type="ECO:0000256" key="15">
    <source>
        <dbReference type="ARBA" id="ARBA00041187"/>
    </source>
</evidence>
<evidence type="ECO:0000256" key="5">
    <source>
        <dbReference type="ARBA" id="ARBA00022519"/>
    </source>
</evidence>
<dbReference type="CDD" id="cd03257">
    <property type="entry name" value="ABC_NikE_OppD_transporters"/>
    <property type="match status" value="1"/>
</dbReference>
<dbReference type="RefSeq" id="WP_257719076.1">
    <property type="nucleotide sequence ID" value="NZ_JANJOU010000034.1"/>
</dbReference>
<evidence type="ECO:0000256" key="11">
    <source>
        <dbReference type="ARBA" id="ARBA00023136"/>
    </source>
</evidence>
<comment type="caution">
    <text evidence="19">The sequence shown here is derived from an EMBL/GenBank/DDBJ whole genome shotgun (WGS) entry which is preliminary data.</text>
</comment>
<dbReference type="Pfam" id="PF08352">
    <property type="entry name" value="oligo_HPY"/>
    <property type="match status" value="1"/>
</dbReference>
<dbReference type="InterPro" id="IPR050319">
    <property type="entry name" value="ABC_transp_ATP-bind"/>
</dbReference>
<comment type="subunit">
    <text evidence="2">The complex is composed of two ATP-binding proteins (GsiA), two transmembrane proteins (GsiC and GsiD) and a solute-binding protein (GsiB).</text>
</comment>
<feature type="domain" description="ABC transporter" evidence="18">
    <location>
        <begin position="43"/>
        <end position="292"/>
    </location>
</feature>
<evidence type="ECO:0000256" key="16">
    <source>
        <dbReference type="ARBA" id="ARBA00047640"/>
    </source>
</evidence>
<evidence type="ECO:0000256" key="8">
    <source>
        <dbReference type="ARBA" id="ARBA00022801"/>
    </source>
</evidence>
<evidence type="ECO:0000256" key="4">
    <source>
        <dbReference type="ARBA" id="ARBA00022475"/>
    </source>
</evidence>
<evidence type="ECO:0000256" key="10">
    <source>
        <dbReference type="ARBA" id="ARBA00022967"/>
    </source>
</evidence>
<evidence type="ECO:0000256" key="1">
    <source>
        <dbReference type="ARBA" id="ARBA00004417"/>
    </source>
</evidence>
<keyword evidence="8" id="KW-0378">Hydrolase</keyword>
<keyword evidence="11" id="KW-0472">Membrane</keyword>
<keyword evidence="10" id="KW-1278">Translocase</keyword>
<dbReference type="Proteomes" id="UP001524642">
    <property type="component" value="Unassembled WGS sequence"/>
</dbReference>
<comment type="catalytic activity">
    <reaction evidence="16">
        <text>glutathione(out) + ATP + H2O = glutathione(in) + ADP + phosphate + H(+)</text>
        <dbReference type="Rhea" id="RHEA:29791"/>
        <dbReference type="ChEBI" id="CHEBI:15377"/>
        <dbReference type="ChEBI" id="CHEBI:15378"/>
        <dbReference type="ChEBI" id="CHEBI:30616"/>
        <dbReference type="ChEBI" id="CHEBI:43474"/>
        <dbReference type="ChEBI" id="CHEBI:57925"/>
        <dbReference type="ChEBI" id="CHEBI:456216"/>
        <dbReference type="EC" id="7.4.2.10"/>
    </reaction>
</comment>
<evidence type="ECO:0000256" key="6">
    <source>
        <dbReference type="ARBA" id="ARBA00022737"/>
    </source>
</evidence>
<evidence type="ECO:0000256" key="17">
    <source>
        <dbReference type="SAM" id="MobiDB-lite"/>
    </source>
</evidence>
<evidence type="ECO:0000256" key="14">
    <source>
        <dbReference type="ARBA" id="ARBA00039050"/>
    </source>
</evidence>
<keyword evidence="9 19" id="KW-0067">ATP-binding</keyword>
<keyword evidence="3" id="KW-0813">Transport</keyword>
<protein>
    <recommendedName>
        <fullName evidence="15">Glutathione import ATP-binding protein GsiA</fullName>
        <ecNumber evidence="14">7.4.2.10</ecNumber>
    </recommendedName>
</protein>